<keyword evidence="3" id="KW-1003">Cell membrane</keyword>
<dbReference type="CDD" id="cd06261">
    <property type="entry name" value="TM_PBP2"/>
    <property type="match status" value="1"/>
</dbReference>
<evidence type="ECO:0000313" key="10">
    <source>
        <dbReference type="EMBL" id="MDW5596615.1"/>
    </source>
</evidence>
<dbReference type="Gene3D" id="1.10.3720.10">
    <property type="entry name" value="MetI-like"/>
    <property type="match status" value="1"/>
</dbReference>
<dbReference type="InterPro" id="IPR035906">
    <property type="entry name" value="MetI-like_sf"/>
</dbReference>
<feature type="region of interest" description="Disordered" evidence="8">
    <location>
        <begin position="1"/>
        <end position="23"/>
    </location>
</feature>
<evidence type="ECO:0000256" key="8">
    <source>
        <dbReference type="SAM" id="MobiDB-lite"/>
    </source>
</evidence>
<dbReference type="Proteomes" id="UP001284601">
    <property type="component" value="Unassembled WGS sequence"/>
</dbReference>
<dbReference type="PANTHER" id="PTHR43744">
    <property type="entry name" value="ABC TRANSPORTER PERMEASE PROTEIN MG189-RELATED-RELATED"/>
    <property type="match status" value="1"/>
</dbReference>
<keyword evidence="4 7" id="KW-0812">Transmembrane</keyword>
<organism evidence="10 11">
    <name type="scientific">Conexibacter stalactiti</name>
    <dbReference type="NCBI Taxonomy" id="1940611"/>
    <lineage>
        <taxon>Bacteria</taxon>
        <taxon>Bacillati</taxon>
        <taxon>Actinomycetota</taxon>
        <taxon>Thermoleophilia</taxon>
        <taxon>Solirubrobacterales</taxon>
        <taxon>Conexibacteraceae</taxon>
        <taxon>Conexibacter</taxon>
    </lineage>
</organism>
<feature type="domain" description="ABC transmembrane type-1" evidence="9">
    <location>
        <begin position="93"/>
        <end position="282"/>
    </location>
</feature>
<evidence type="ECO:0000256" key="6">
    <source>
        <dbReference type="ARBA" id="ARBA00023136"/>
    </source>
</evidence>
<evidence type="ECO:0000256" key="5">
    <source>
        <dbReference type="ARBA" id="ARBA00022989"/>
    </source>
</evidence>
<evidence type="ECO:0000256" key="1">
    <source>
        <dbReference type="ARBA" id="ARBA00004651"/>
    </source>
</evidence>
<keyword evidence="2 7" id="KW-0813">Transport</keyword>
<evidence type="ECO:0000259" key="9">
    <source>
        <dbReference type="PROSITE" id="PS50928"/>
    </source>
</evidence>
<name>A0ABU4HVR3_9ACTN</name>
<dbReference type="PROSITE" id="PS50928">
    <property type="entry name" value="ABC_TM1"/>
    <property type="match status" value="1"/>
</dbReference>
<evidence type="ECO:0000313" key="11">
    <source>
        <dbReference type="Proteomes" id="UP001284601"/>
    </source>
</evidence>
<comment type="subcellular location">
    <subcellularLocation>
        <location evidence="1 7">Cell membrane</location>
        <topology evidence="1 7">Multi-pass membrane protein</topology>
    </subcellularLocation>
</comment>
<reference evidence="10 11" key="2">
    <citation type="submission" date="2023-10" db="EMBL/GenBank/DDBJ databases">
        <authorList>
            <person name="Han X.F."/>
        </authorList>
    </citation>
    <scope>NUCLEOTIDE SEQUENCE [LARGE SCALE GENOMIC DNA]</scope>
    <source>
        <strain evidence="10 11">KCTC 39840</strain>
    </source>
</reference>
<evidence type="ECO:0000256" key="4">
    <source>
        <dbReference type="ARBA" id="ARBA00022692"/>
    </source>
</evidence>
<comment type="similarity">
    <text evidence="7">Belongs to the binding-protein-dependent transport system permease family.</text>
</comment>
<feature type="transmembrane region" description="Helical" evidence="7">
    <location>
        <begin position="261"/>
        <end position="282"/>
    </location>
</feature>
<dbReference type="EMBL" id="JAWSTH010000060">
    <property type="protein sequence ID" value="MDW5596615.1"/>
    <property type="molecule type" value="Genomic_DNA"/>
</dbReference>
<feature type="transmembrane region" description="Helical" evidence="7">
    <location>
        <begin position="32"/>
        <end position="53"/>
    </location>
</feature>
<dbReference type="Pfam" id="PF00528">
    <property type="entry name" value="BPD_transp_1"/>
    <property type="match status" value="1"/>
</dbReference>
<dbReference type="PANTHER" id="PTHR43744:SF12">
    <property type="entry name" value="ABC TRANSPORTER PERMEASE PROTEIN MG189-RELATED"/>
    <property type="match status" value="1"/>
</dbReference>
<dbReference type="RefSeq" id="WP_318599053.1">
    <property type="nucleotide sequence ID" value="NZ_JAWSTH010000060.1"/>
</dbReference>
<evidence type="ECO:0000256" key="2">
    <source>
        <dbReference type="ARBA" id="ARBA00022448"/>
    </source>
</evidence>
<evidence type="ECO:0000256" key="7">
    <source>
        <dbReference type="RuleBase" id="RU363032"/>
    </source>
</evidence>
<sequence length="297" mass="33519">MSSVSAPLPGDGLPEGAPDRNGRDPGARLRKAIGYFALIALAVVALAPLLWMLSTSLKSNQNVFSYPPQWIPHDWKFSNYTSLWDDLPMNRWLFNTFLVSTTVVLGQLLFCSMSAYAFARMQFKGREPLFYLFLASLMVPYQVTLIPAFVLISRLGWIDSYQALIIPQLSTPFGIFMLRQFFMTLPKELEEAARLDGASYWRIYRTILVPLSKPALLAFGVFSFIGMWGDFLWPLIVINSPEKMTLTVGLNYLSNSYNTDWARLMAGDVISLLPLMFIYAIAQKYFIQGIAMTGLKG</sequence>
<dbReference type="InterPro" id="IPR000515">
    <property type="entry name" value="MetI-like"/>
</dbReference>
<keyword evidence="11" id="KW-1185">Reference proteome</keyword>
<reference evidence="11" key="1">
    <citation type="submission" date="2023-07" db="EMBL/GenBank/DDBJ databases">
        <title>Conexibacter stalactiti sp. nov., isolated from stalactites in a lava cave and emended description of the genus Conexibacter.</title>
        <authorList>
            <person name="Lee S.D."/>
        </authorList>
    </citation>
    <scope>NUCLEOTIDE SEQUENCE [LARGE SCALE GENOMIC DNA]</scope>
    <source>
        <strain evidence="11">KCTC 39840</strain>
    </source>
</reference>
<feature type="transmembrane region" description="Helical" evidence="7">
    <location>
        <begin position="130"/>
        <end position="152"/>
    </location>
</feature>
<protein>
    <submittedName>
        <fullName evidence="10">Carbohydrate ABC transporter permease</fullName>
    </submittedName>
</protein>
<keyword evidence="6 7" id="KW-0472">Membrane</keyword>
<keyword evidence="5 7" id="KW-1133">Transmembrane helix</keyword>
<accession>A0ABU4HVR3</accession>
<evidence type="ECO:0000256" key="3">
    <source>
        <dbReference type="ARBA" id="ARBA00022475"/>
    </source>
</evidence>
<proteinExistence type="inferred from homology"/>
<gene>
    <name evidence="10" type="ORF">R7226_19870</name>
</gene>
<comment type="caution">
    <text evidence="10">The sequence shown here is derived from an EMBL/GenBank/DDBJ whole genome shotgun (WGS) entry which is preliminary data.</text>
</comment>
<feature type="transmembrane region" description="Helical" evidence="7">
    <location>
        <begin position="92"/>
        <end position="118"/>
    </location>
</feature>
<dbReference type="SUPFAM" id="SSF161098">
    <property type="entry name" value="MetI-like"/>
    <property type="match status" value="1"/>
</dbReference>